<accession>K1RXJ5</accession>
<protein>
    <submittedName>
        <fullName evidence="1">Uncharacterized protein</fullName>
    </submittedName>
</protein>
<dbReference type="EMBL" id="JH818749">
    <property type="protein sequence ID" value="EKC39711.1"/>
    <property type="molecule type" value="Genomic_DNA"/>
</dbReference>
<name>K1RXJ5_MAGGI</name>
<proteinExistence type="predicted"/>
<dbReference type="HOGENOM" id="CLU_1715035_0_0_1"/>
<sequence length="153" mass="17814">MEVKEEKVQQLLKQLEIKTSDTQKYRTAAEAAKKSIQEFEETTLRNKEAIQKKDKEIRELNSKLSMLELEVGQSDYVSKMSSERNQEKNGELKFLTFDNLAVSTSDWQKLHDQQVAALSNAHKEEMAELKAGFEEELKKYKWSYGGWMVIAIY</sequence>
<reference evidence="1" key="1">
    <citation type="journal article" date="2012" name="Nature">
        <title>The oyster genome reveals stress adaptation and complexity of shell formation.</title>
        <authorList>
            <person name="Zhang G."/>
            <person name="Fang X."/>
            <person name="Guo X."/>
            <person name="Li L."/>
            <person name="Luo R."/>
            <person name="Xu F."/>
            <person name="Yang P."/>
            <person name="Zhang L."/>
            <person name="Wang X."/>
            <person name="Qi H."/>
            <person name="Xiong Z."/>
            <person name="Que H."/>
            <person name="Xie Y."/>
            <person name="Holland P.W."/>
            <person name="Paps J."/>
            <person name="Zhu Y."/>
            <person name="Wu F."/>
            <person name="Chen Y."/>
            <person name="Wang J."/>
            <person name="Peng C."/>
            <person name="Meng J."/>
            <person name="Yang L."/>
            <person name="Liu J."/>
            <person name="Wen B."/>
            <person name="Zhang N."/>
            <person name="Huang Z."/>
            <person name="Zhu Q."/>
            <person name="Feng Y."/>
            <person name="Mount A."/>
            <person name="Hedgecock D."/>
            <person name="Xu Z."/>
            <person name="Liu Y."/>
            <person name="Domazet-Loso T."/>
            <person name="Du Y."/>
            <person name="Sun X."/>
            <person name="Zhang S."/>
            <person name="Liu B."/>
            <person name="Cheng P."/>
            <person name="Jiang X."/>
            <person name="Li J."/>
            <person name="Fan D."/>
            <person name="Wang W."/>
            <person name="Fu W."/>
            <person name="Wang T."/>
            <person name="Wang B."/>
            <person name="Zhang J."/>
            <person name="Peng Z."/>
            <person name="Li Y."/>
            <person name="Li N."/>
            <person name="Wang J."/>
            <person name="Chen M."/>
            <person name="He Y."/>
            <person name="Tan F."/>
            <person name="Song X."/>
            <person name="Zheng Q."/>
            <person name="Huang R."/>
            <person name="Yang H."/>
            <person name="Du X."/>
            <person name="Chen L."/>
            <person name="Yang M."/>
            <person name="Gaffney P.M."/>
            <person name="Wang S."/>
            <person name="Luo L."/>
            <person name="She Z."/>
            <person name="Ming Y."/>
            <person name="Huang W."/>
            <person name="Zhang S."/>
            <person name="Huang B."/>
            <person name="Zhang Y."/>
            <person name="Qu T."/>
            <person name="Ni P."/>
            <person name="Miao G."/>
            <person name="Wang J."/>
            <person name="Wang Q."/>
            <person name="Steinberg C.E."/>
            <person name="Wang H."/>
            <person name="Li N."/>
            <person name="Qian L."/>
            <person name="Zhang G."/>
            <person name="Li Y."/>
            <person name="Yang H."/>
            <person name="Liu X."/>
            <person name="Wang J."/>
            <person name="Yin Y."/>
            <person name="Wang J."/>
        </authorList>
    </citation>
    <scope>NUCLEOTIDE SEQUENCE [LARGE SCALE GENOMIC DNA]</scope>
    <source>
        <strain evidence="1">05x7-T-G4-1.051#20</strain>
    </source>
</reference>
<organism evidence="1">
    <name type="scientific">Magallana gigas</name>
    <name type="common">Pacific oyster</name>
    <name type="synonym">Crassostrea gigas</name>
    <dbReference type="NCBI Taxonomy" id="29159"/>
    <lineage>
        <taxon>Eukaryota</taxon>
        <taxon>Metazoa</taxon>
        <taxon>Spiralia</taxon>
        <taxon>Lophotrochozoa</taxon>
        <taxon>Mollusca</taxon>
        <taxon>Bivalvia</taxon>
        <taxon>Autobranchia</taxon>
        <taxon>Pteriomorphia</taxon>
        <taxon>Ostreida</taxon>
        <taxon>Ostreoidea</taxon>
        <taxon>Ostreidae</taxon>
        <taxon>Magallana</taxon>
    </lineage>
</organism>
<dbReference type="AlphaFoldDB" id="K1RXJ5"/>
<evidence type="ECO:0000313" key="1">
    <source>
        <dbReference type="EMBL" id="EKC39711.1"/>
    </source>
</evidence>
<dbReference type="InParanoid" id="K1RXJ5"/>
<gene>
    <name evidence="1" type="ORF">CGI_10021588</name>
</gene>